<evidence type="ECO:0000313" key="1">
    <source>
        <dbReference type="EMBL" id="RMX39079.1"/>
    </source>
</evidence>
<gene>
    <name evidence="1" type="ORF">pdam_00017515</name>
</gene>
<comment type="caution">
    <text evidence="1">The sequence shown here is derived from an EMBL/GenBank/DDBJ whole genome shotgun (WGS) entry which is preliminary data.</text>
</comment>
<evidence type="ECO:0000313" key="2">
    <source>
        <dbReference type="Proteomes" id="UP000275408"/>
    </source>
</evidence>
<keyword evidence="2" id="KW-1185">Reference proteome</keyword>
<dbReference type="EMBL" id="RCHS01003878">
    <property type="protein sequence ID" value="RMX39079.1"/>
    <property type="molecule type" value="Genomic_DNA"/>
</dbReference>
<accession>A0A3M6TCQ2</accession>
<sequence>MQEEIKAGLYRCLKIPNQERHKYCPINSWCKFKKRWCKSKQATSLGYTPHQMLAWIHQNANESIIELAWNKCPKHKWYGRKRIVMAVSSAALHFS</sequence>
<dbReference type="Proteomes" id="UP000275408">
    <property type="component" value="Unassembled WGS sequence"/>
</dbReference>
<name>A0A3M6TCQ2_POCDA</name>
<organism evidence="1 2">
    <name type="scientific">Pocillopora damicornis</name>
    <name type="common">Cauliflower coral</name>
    <name type="synonym">Millepora damicornis</name>
    <dbReference type="NCBI Taxonomy" id="46731"/>
    <lineage>
        <taxon>Eukaryota</taxon>
        <taxon>Metazoa</taxon>
        <taxon>Cnidaria</taxon>
        <taxon>Anthozoa</taxon>
        <taxon>Hexacorallia</taxon>
        <taxon>Scleractinia</taxon>
        <taxon>Astrocoeniina</taxon>
        <taxon>Pocilloporidae</taxon>
        <taxon>Pocillopora</taxon>
    </lineage>
</organism>
<reference evidence="1 2" key="1">
    <citation type="journal article" date="2018" name="Sci. Rep.">
        <title>Comparative analysis of the Pocillopora damicornis genome highlights role of immune system in coral evolution.</title>
        <authorList>
            <person name="Cunning R."/>
            <person name="Bay R.A."/>
            <person name="Gillette P."/>
            <person name="Baker A.C."/>
            <person name="Traylor-Knowles N."/>
        </authorList>
    </citation>
    <scope>NUCLEOTIDE SEQUENCE [LARGE SCALE GENOMIC DNA]</scope>
    <source>
        <strain evidence="1">RSMAS</strain>
        <tissue evidence="1">Whole animal</tissue>
    </source>
</reference>
<proteinExistence type="predicted"/>
<dbReference type="AlphaFoldDB" id="A0A3M6TCQ2"/>
<protein>
    <submittedName>
        <fullName evidence="1">Uncharacterized protein</fullName>
    </submittedName>
</protein>